<dbReference type="EMBL" id="BMAW01121985">
    <property type="protein sequence ID" value="GFT96758.1"/>
    <property type="molecule type" value="Genomic_DNA"/>
</dbReference>
<evidence type="ECO:0000313" key="1">
    <source>
        <dbReference type="EMBL" id="GFT96758.1"/>
    </source>
</evidence>
<sequence>MTGISKRFRNGYIIDNPHKPYHCVYYYTLLTQTFETLCNVIYISKLLIPTLNWNYDPILYCMLQDNHYPIVSFHCRSNYSKVPDTLTSNQTLTYPATRPEAVFPDVDSYPLWSC</sequence>
<proteinExistence type="predicted"/>
<accession>A0A8X6UA40</accession>
<comment type="caution">
    <text evidence="1">The sequence shown here is derived from an EMBL/GenBank/DDBJ whole genome shotgun (WGS) entry which is preliminary data.</text>
</comment>
<dbReference type="Proteomes" id="UP000887013">
    <property type="component" value="Unassembled WGS sequence"/>
</dbReference>
<keyword evidence="2" id="KW-1185">Reference proteome</keyword>
<reference evidence="1" key="1">
    <citation type="submission" date="2020-08" db="EMBL/GenBank/DDBJ databases">
        <title>Multicomponent nature underlies the extraordinary mechanical properties of spider dragline silk.</title>
        <authorList>
            <person name="Kono N."/>
            <person name="Nakamura H."/>
            <person name="Mori M."/>
            <person name="Yoshida Y."/>
            <person name="Ohtoshi R."/>
            <person name="Malay A.D."/>
            <person name="Moran D.A.P."/>
            <person name="Tomita M."/>
            <person name="Numata K."/>
            <person name="Arakawa K."/>
        </authorList>
    </citation>
    <scope>NUCLEOTIDE SEQUENCE</scope>
</reference>
<name>A0A8X6UA40_NEPPI</name>
<evidence type="ECO:0000313" key="2">
    <source>
        <dbReference type="Proteomes" id="UP000887013"/>
    </source>
</evidence>
<dbReference type="AlphaFoldDB" id="A0A8X6UA40"/>
<gene>
    <name evidence="1" type="ORF">NPIL_40171</name>
</gene>
<organism evidence="1 2">
    <name type="scientific">Nephila pilipes</name>
    <name type="common">Giant wood spider</name>
    <name type="synonym">Nephila maculata</name>
    <dbReference type="NCBI Taxonomy" id="299642"/>
    <lineage>
        <taxon>Eukaryota</taxon>
        <taxon>Metazoa</taxon>
        <taxon>Ecdysozoa</taxon>
        <taxon>Arthropoda</taxon>
        <taxon>Chelicerata</taxon>
        <taxon>Arachnida</taxon>
        <taxon>Araneae</taxon>
        <taxon>Araneomorphae</taxon>
        <taxon>Entelegynae</taxon>
        <taxon>Araneoidea</taxon>
        <taxon>Nephilidae</taxon>
        <taxon>Nephila</taxon>
    </lineage>
</organism>
<protein>
    <submittedName>
        <fullName evidence="1">Uncharacterized protein</fullName>
    </submittedName>
</protein>